<dbReference type="Pfam" id="PF13287">
    <property type="entry name" value="Fn3_assoc"/>
    <property type="match status" value="1"/>
</dbReference>
<evidence type="ECO:0000256" key="1">
    <source>
        <dbReference type="ARBA" id="ARBA00004138"/>
    </source>
</evidence>
<evidence type="ECO:0000256" key="8">
    <source>
        <dbReference type="ARBA" id="ARBA00039856"/>
    </source>
</evidence>
<dbReference type="Pfam" id="PF12796">
    <property type="entry name" value="Ank_2"/>
    <property type="match status" value="1"/>
</dbReference>
<evidence type="ECO:0000259" key="12">
    <source>
        <dbReference type="Pfam" id="PF12773"/>
    </source>
</evidence>
<feature type="repeat" description="ANK" evidence="9">
    <location>
        <begin position="830"/>
        <end position="862"/>
    </location>
</feature>
<comment type="subcellular location">
    <subcellularLocation>
        <location evidence="1">Cell projection</location>
        <location evidence="1">Cilium</location>
    </subcellularLocation>
</comment>
<accession>A0A8C4TI24</accession>
<evidence type="ECO:0000256" key="9">
    <source>
        <dbReference type="PROSITE-ProRule" id="PRU00023"/>
    </source>
</evidence>
<dbReference type="InterPro" id="IPR036770">
    <property type="entry name" value="Ankyrin_rpt-contain_sf"/>
</dbReference>
<dbReference type="GeneTree" id="ENSGT00390000000549"/>
<dbReference type="PANTHER" id="PTHR16058:SF4">
    <property type="entry name" value="DOUBLE ZINC RIBBON AND ANKYRIN REPEAT-CONTAINING PROTEIN 1"/>
    <property type="match status" value="1"/>
</dbReference>
<gene>
    <name evidence="13" type="primary">DZANK1</name>
    <name evidence="13" type="synonym">dzank1</name>
</gene>
<protein>
    <recommendedName>
        <fullName evidence="8">Double zinc ribbon and ankyrin repeat-containing protein 1</fullName>
    </recommendedName>
</protein>
<feature type="compositionally biased region" description="Polar residues" evidence="10">
    <location>
        <begin position="594"/>
        <end position="608"/>
    </location>
</feature>
<keyword evidence="14" id="KW-1185">Reference proteome</keyword>
<feature type="domain" description="FLYWCH-type" evidence="11">
    <location>
        <begin position="5"/>
        <end position="64"/>
    </location>
</feature>
<feature type="domain" description="DZANK-type" evidence="12">
    <location>
        <begin position="520"/>
        <end position="568"/>
    </location>
</feature>
<dbReference type="Proteomes" id="UP000694620">
    <property type="component" value="Chromosome 15"/>
</dbReference>
<evidence type="ECO:0000256" key="5">
    <source>
        <dbReference type="ARBA" id="ARBA00022833"/>
    </source>
</evidence>
<dbReference type="InterPro" id="IPR052481">
    <property type="entry name" value="DZAN1"/>
</dbReference>
<dbReference type="GO" id="GO:0042462">
    <property type="term" value="P:eye photoreceptor cell development"/>
    <property type="evidence" value="ECO:0007669"/>
    <property type="project" value="TreeGrafter"/>
</dbReference>
<evidence type="ECO:0000256" key="6">
    <source>
        <dbReference type="ARBA" id="ARBA00023043"/>
    </source>
</evidence>
<dbReference type="SMART" id="SM00248">
    <property type="entry name" value="ANK"/>
    <property type="match status" value="4"/>
</dbReference>
<evidence type="ECO:0000256" key="7">
    <source>
        <dbReference type="ARBA" id="ARBA00023273"/>
    </source>
</evidence>
<feature type="region of interest" description="Disordered" evidence="10">
    <location>
        <begin position="594"/>
        <end position="623"/>
    </location>
</feature>
<reference evidence="13" key="2">
    <citation type="submission" date="2025-08" db="UniProtKB">
        <authorList>
            <consortium name="Ensembl"/>
        </authorList>
    </citation>
    <scope>IDENTIFICATION</scope>
</reference>
<organism evidence="13 14">
    <name type="scientific">Erpetoichthys calabaricus</name>
    <name type="common">Rope fish</name>
    <name type="synonym">Calamoichthys calabaricus</name>
    <dbReference type="NCBI Taxonomy" id="27687"/>
    <lineage>
        <taxon>Eukaryota</taxon>
        <taxon>Metazoa</taxon>
        <taxon>Chordata</taxon>
        <taxon>Craniata</taxon>
        <taxon>Vertebrata</taxon>
        <taxon>Euteleostomi</taxon>
        <taxon>Actinopterygii</taxon>
        <taxon>Polypteriformes</taxon>
        <taxon>Polypteridae</taxon>
        <taxon>Erpetoichthys</taxon>
    </lineage>
</organism>
<dbReference type="PROSITE" id="PS50088">
    <property type="entry name" value="ANK_REPEAT"/>
    <property type="match status" value="1"/>
</dbReference>
<reference evidence="13" key="1">
    <citation type="submission" date="2021-06" db="EMBL/GenBank/DDBJ databases">
        <authorList>
            <consortium name="Wellcome Sanger Institute Data Sharing"/>
        </authorList>
    </citation>
    <scope>NUCLEOTIDE SEQUENCE [LARGE SCALE GENOMIC DNA]</scope>
</reference>
<dbReference type="Pfam" id="PF04500">
    <property type="entry name" value="FLYWCH"/>
    <property type="match status" value="1"/>
</dbReference>
<dbReference type="InterPro" id="IPR007588">
    <property type="entry name" value="Znf_FLYWCH"/>
</dbReference>
<evidence type="ECO:0000259" key="11">
    <source>
        <dbReference type="Pfam" id="PF04500"/>
    </source>
</evidence>
<evidence type="ECO:0000256" key="4">
    <source>
        <dbReference type="ARBA" id="ARBA00022771"/>
    </source>
</evidence>
<keyword evidence="2" id="KW-0479">Metal-binding</keyword>
<dbReference type="InterPro" id="IPR026876">
    <property type="entry name" value="Fn3_assoc_repeat"/>
</dbReference>
<dbReference type="GO" id="GO:0005929">
    <property type="term" value="C:cilium"/>
    <property type="evidence" value="ECO:0007669"/>
    <property type="project" value="UniProtKB-SubCell"/>
</dbReference>
<proteinExistence type="predicted"/>
<keyword evidence="5" id="KW-0862">Zinc</keyword>
<evidence type="ECO:0000256" key="3">
    <source>
        <dbReference type="ARBA" id="ARBA00022737"/>
    </source>
</evidence>
<dbReference type="Gene3D" id="1.25.40.20">
    <property type="entry name" value="Ankyrin repeat-containing domain"/>
    <property type="match status" value="1"/>
</dbReference>
<keyword evidence="4" id="KW-0863">Zinc-finger</keyword>
<dbReference type="AlphaFoldDB" id="A0A8C4TI24"/>
<dbReference type="PANTHER" id="PTHR16058">
    <property type="entry name" value="DOUBLE ZINC RIBBON AND ANKYRIN REPEAT-CONTAINING PROTEIN 1"/>
    <property type="match status" value="1"/>
</dbReference>
<dbReference type="SUPFAM" id="SSF48403">
    <property type="entry name" value="Ankyrin repeat"/>
    <property type="match status" value="1"/>
</dbReference>
<dbReference type="InterPro" id="IPR002110">
    <property type="entry name" value="Ankyrin_rpt"/>
</dbReference>
<feature type="region of interest" description="Disordered" evidence="10">
    <location>
        <begin position="325"/>
        <end position="346"/>
    </location>
</feature>
<dbReference type="Gene3D" id="2.20.25.240">
    <property type="match status" value="1"/>
</dbReference>
<name>A0A8C4TI24_ERPCA</name>
<keyword evidence="3" id="KW-0677">Repeat</keyword>
<dbReference type="GO" id="GO:0008270">
    <property type="term" value="F:zinc ion binding"/>
    <property type="evidence" value="ECO:0007669"/>
    <property type="project" value="UniProtKB-KW"/>
</dbReference>
<evidence type="ECO:0000313" key="14">
    <source>
        <dbReference type="Proteomes" id="UP000694620"/>
    </source>
</evidence>
<dbReference type="Pfam" id="PF12773">
    <property type="entry name" value="DZR"/>
    <property type="match status" value="1"/>
</dbReference>
<sequence length="936" mass="102757">MALEYVKSNKGADLLVFEGNTFRKEKTINGKHIWKCTEYRTGKCSSRCHTKNGLLVKRPSTHNHVPDVAKIETRKAIMDIKQRATSSTDGPQELVATATQGLSSAVVRQLPVFRHLKQTVRRVRRVNEAPMSNPTSLDDLTTPVEYSTTTGDLLLYPANIKMTAGSIVAPQIIPLRVPIPGMAKSQIDSNTPIEIKSDTPDVNIYYTLDGTKPEAAKRPGYGENSTVKYQNPITLPDGKVIVKAMAVTSDGRESAVVTKCFLVVYVKPEPLSLEDDEENFLKDYAKQIQDCQENLDASGRQRKMNRGIEMAWNETTRKYQALKMTASSTPKTPKGPRFLNSRLGTPSQSQDVMSVLHTQRSQTAASGDAAQKLLTSTQILRIQRETDFLRCAHCLAPRPTDPFARFCQECGSPMPPVPGQRLPPPEGAQLGLCVECKTMVPVNTPTCIVCEAPIPPQLQPQASIRLKDKIICSSCGTGNPNNLQFCVICEKKLDESQSHPVFCGESAPPVPSSDNKMVSCSKCGRINSGTARFCDWCGSRAAPPVSYMTCSKCGANAHPYAHYCSSCGVYLEAPPRVNTQNGMTFSSALAQTETLEQQNSTGNWQPLTIQLPDPKGGQTKNVSQQTQTVGLFYPSCKALEKREEEVVQQKEKLEQMSDRKPLLTAISPGRGYWRKQVDHICAHFRCYAQNNTEFRALIGEPRLGKMISATVHEDNYELSLRINFVLAGNKDFLGGQPAKLAENNFLSSVTEGRNGLYSSQSSLVSESSETVSIRKKKKAKKTRKILEREDKLPPEDRQLLKEVGSDGKGRISVVEELLDEGADPNCMNNDNRPVLTVAVLGQHHEVIPVLIQKGADIDQQSGPVSNTALHEAAALGNQGLDCTETLLGCNASIKKKNDKGLTAYDLAVKTGSDKLISLFASQMGQGMLNRLSKNQK</sequence>
<reference evidence="13" key="3">
    <citation type="submission" date="2025-09" db="UniProtKB">
        <authorList>
            <consortium name="Ensembl"/>
        </authorList>
    </citation>
    <scope>IDENTIFICATION</scope>
</reference>
<evidence type="ECO:0000256" key="10">
    <source>
        <dbReference type="SAM" id="MobiDB-lite"/>
    </source>
</evidence>
<keyword evidence="6 9" id="KW-0040">ANK repeat</keyword>
<dbReference type="Ensembl" id="ENSECRT00000031552.1">
    <property type="protein sequence ID" value="ENSECRP00000030899.1"/>
    <property type="gene ID" value="ENSECRG00000020966.1"/>
</dbReference>
<keyword evidence="7" id="KW-0966">Cell projection</keyword>
<dbReference type="InterPro" id="IPR025874">
    <property type="entry name" value="DZR"/>
</dbReference>
<evidence type="ECO:0000256" key="2">
    <source>
        <dbReference type="ARBA" id="ARBA00022723"/>
    </source>
</evidence>
<evidence type="ECO:0000313" key="13">
    <source>
        <dbReference type="Ensembl" id="ENSECRP00000030899.1"/>
    </source>
</evidence>